<dbReference type="PANTHER" id="PTHR43585:SF2">
    <property type="entry name" value="ATP-GRASP ENZYME FSQD"/>
    <property type="match status" value="1"/>
</dbReference>
<sequence length="521" mass="52777">MSRPVIAVVYDFGSVAPADIVDRLEPLGAVVLAVCRSEHTEQLAPLLADLADVVPVDGDGPDELDQAAAQLRAHGPDAVLTFSERRLGTTALLAERLGLPYHDTDTVRLLTDKYAQRGRLRDRGVDPVRSALLRATGDWAAALAAVGLPAVLKPARGEGSRSTHLVRDAATGAELAEWLLSGPAAESALVLEEYLAGVDRTPFGDHVSVESAVVEGRVTHWAVTGKFPLAPPFREVGHYWPAPLAGDEQAAVVDLAGRAVRALGVRTGVTHTEVKLTADGPRLIEVNGRLGGFQSGLGRLAGGLDPVVLAATLALGGPAPTSWVPQDRVVFARAVPTPAGGGLLTAVHGVADVLALPGLEGYETRVRPGTYVEPGVGTGELAVLWGSADDHAGMVTVLEQALSRLTHTFAEAPAAPGHLPDPHPPTGPGAAAEPAAPAEPDPPAPPADPAEPAAPAELGAAAVPAAPTGPAAPIGPATPVVPAAPAEPDTPAPLAAPAGPAGPGAPAEPALPHPPGFPAVP</sequence>
<proteinExistence type="predicted"/>
<dbReference type="InterPro" id="IPR011761">
    <property type="entry name" value="ATP-grasp"/>
</dbReference>
<dbReference type="AlphaFoldDB" id="A0A1J4NNI1"/>
<dbReference type="PANTHER" id="PTHR43585">
    <property type="entry name" value="FUMIPYRROLE BIOSYNTHESIS PROTEIN C"/>
    <property type="match status" value="1"/>
</dbReference>
<dbReference type="GO" id="GO:0016874">
    <property type="term" value="F:ligase activity"/>
    <property type="evidence" value="ECO:0007669"/>
    <property type="project" value="UniProtKB-KW"/>
</dbReference>
<dbReference type="PROSITE" id="PS50975">
    <property type="entry name" value="ATP_GRASP"/>
    <property type="match status" value="1"/>
</dbReference>
<evidence type="ECO:0000259" key="6">
    <source>
        <dbReference type="PROSITE" id="PS50975"/>
    </source>
</evidence>
<dbReference type="InterPro" id="IPR052032">
    <property type="entry name" value="ATP-dep_AA_Ligase"/>
</dbReference>
<evidence type="ECO:0000256" key="1">
    <source>
        <dbReference type="ARBA" id="ARBA00022598"/>
    </source>
</evidence>
<comment type="caution">
    <text evidence="7">The sequence shown here is derived from an EMBL/GenBank/DDBJ whole genome shotgun (WGS) entry which is preliminary data.</text>
</comment>
<dbReference type="Proteomes" id="UP000034196">
    <property type="component" value="Unassembled WGS sequence"/>
</dbReference>
<dbReference type="GO" id="GO:0005524">
    <property type="term" value="F:ATP binding"/>
    <property type="evidence" value="ECO:0007669"/>
    <property type="project" value="UniProtKB-UniRule"/>
</dbReference>
<protein>
    <recommendedName>
        <fullName evidence="6">ATP-grasp domain-containing protein</fullName>
    </recommendedName>
</protein>
<dbReference type="OrthoDB" id="24041at2"/>
<keyword evidence="8" id="KW-1185">Reference proteome</keyword>
<evidence type="ECO:0000256" key="5">
    <source>
        <dbReference type="SAM" id="MobiDB-lite"/>
    </source>
</evidence>
<feature type="compositionally biased region" description="Pro residues" evidence="5">
    <location>
        <begin position="437"/>
        <end position="449"/>
    </location>
</feature>
<dbReference type="EMBL" id="LAVA02000145">
    <property type="protein sequence ID" value="OIJ62718.1"/>
    <property type="molecule type" value="Genomic_DNA"/>
</dbReference>
<feature type="compositionally biased region" description="Pro residues" evidence="5">
    <location>
        <begin position="509"/>
        <end position="521"/>
    </location>
</feature>
<dbReference type="Gene3D" id="3.40.50.20">
    <property type="match status" value="1"/>
</dbReference>
<gene>
    <name evidence="7" type="ORF">WN71_038010</name>
</gene>
<keyword evidence="2 4" id="KW-0547">Nucleotide-binding</keyword>
<evidence type="ECO:0000256" key="2">
    <source>
        <dbReference type="ARBA" id="ARBA00022741"/>
    </source>
</evidence>
<dbReference type="Pfam" id="PF13535">
    <property type="entry name" value="ATP-grasp_4"/>
    <property type="match status" value="1"/>
</dbReference>
<keyword evidence="3 4" id="KW-0067">ATP-binding</keyword>
<dbReference type="STRING" id="1428628.WN71_038010"/>
<dbReference type="SUPFAM" id="SSF56059">
    <property type="entry name" value="Glutathione synthetase ATP-binding domain-like"/>
    <property type="match status" value="1"/>
</dbReference>
<feature type="compositionally biased region" description="Low complexity" evidence="5">
    <location>
        <begin position="450"/>
        <end position="508"/>
    </location>
</feature>
<organism evidence="7 8">
    <name type="scientific">Streptomyces mangrovisoli</name>
    <dbReference type="NCBI Taxonomy" id="1428628"/>
    <lineage>
        <taxon>Bacteria</taxon>
        <taxon>Bacillati</taxon>
        <taxon>Actinomycetota</taxon>
        <taxon>Actinomycetes</taxon>
        <taxon>Kitasatosporales</taxon>
        <taxon>Streptomycetaceae</taxon>
        <taxon>Streptomyces</taxon>
    </lineage>
</organism>
<keyword evidence="1" id="KW-0436">Ligase</keyword>
<reference evidence="7" key="1">
    <citation type="submission" date="2016-10" db="EMBL/GenBank/DDBJ databases">
        <title>Genome sequence of Streptomyces mangrovisoli MUSC 149.</title>
        <authorList>
            <person name="Lee L.-H."/>
            <person name="Ser H.-L."/>
        </authorList>
    </citation>
    <scope>NUCLEOTIDE SEQUENCE [LARGE SCALE GENOMIC DNA]</scope>
    <source>
        <strain evidence="7">MUSC 149</strain>
    </source>
</reference>
<dbReference type="Gene3D" id="3.30.470.20">
    <property type="entry name" value="ATP-grasp fold, B domain"/>
    <property type="match status" value="1"/>
</dbReference>
<evidence type="ECO:0000256" key="3">
    <source>
        <dbReference type="ARBA" id="ARBA00022840"/>
    </source>
</evidence>
<feature type="non-terminal residue" evidence="7">
    <location>
        <position position="521"/>
    </location>
</feature>
<dbReference type="RefSeq" id="WP_071369942.1">
    <property type="nucleotide sequence ID" value="NZ_LAVA02000145.1"/>
</dbReference>
<evidence type="ECO:0000313" key="8">
    <source>
        <dbReference type="Proteomes" id="UP000034196"/>
    </source>
</evidence>
<name>A0A1J4NNI1_9ACTN</name>
<feature type="domain" description="ATP-grasp" evidence="6">
    <location>
        <begin position="117"/>
        <end position="315"/>
    </location>
</feature>
<evidence type="ECO:0000256" key="4">
    <source>
        <dbReference type="PROSITE-ProRule" id="PRU00409"/>
    </source>
</evidence>
<evidence type="ECO:0000313" key="7">
    <source>
        <dbReference type="EMBL" id="OIJ62718.1"/>
    </source>
</evidence>
<feature type="region of interest" description="Disordered" evidence="5">
    <location>
        <begin position="412"/>
        <end position="521"/>
    </location>
</feature>
<dbReference type="GO" id="GO:0046872">
    <property type="term" value="F:metal ion binding"/>
    <property type="evidence" value="ECO:0007669"/>
    <property type="project" value="InterPro"/>
</dbReference>
<accession>A0A1J4NNI1</accession>